<dbReference type="Proteomes" id="UP000828390">
    <property type="component" value="Unassembled WGS sequence"/>
</dbReference>
<sequence length="51" mass="5800">MSTSRSLARSTPKSGLCCDQRRESWKYTRQRRAPSKYSITQSSRSITSKGS</sequence>
<gene>
    <name evidence="2" type="ORF">DPMN_137408</name>
</gene>
<evidence type="ECO:0000256" key="1">
    <source>
        <dbReference type="SAM" id="MobiDB-lite"/>
    </source>
</evidence>
<accession>A0A9D4JEP0</accession>
<keyword evidence="3" id="KW-1185">Reference proteome</keyword>
<evidence type="ECO:0000313" key="3">
    <source>
        <dbReference type="Proteomes" id="UP000828390"/>
    </source>
</evidence>
<dbReference type="EMBL" id="JAIWYP010000006">
    <property type="protein sequence ID" value="KAH3809045.1"/>
    <property type="molecule type" value="Genomic_DNA"/>
</dbReference>
<evidence type="ECO:0000313" key="2">
    <source>
        <dbReference type="EMBL" id="KAH3809045.1"/>
    </source>
</evidence>
<organism evidence="2 3">
    <name type="scientific">Dreissena polymorpha</name>
    <name type="common">Zebra mussel</name>
    <name type="synonym">Mytilus polymorpha</name>
    <dbReference type="NCBI Taxonomy" id="45954"/>
    <lineage>
        <taxon>Eukaryota</taxon>
        <taxon>Metazoa</taxon>
        <taxon>Spiralia</taxon>
        <taxon>Lophotrochozoa</taxon>
        <taxon>Mollusca</taxon>
        <taxon>Bivalvia</taxon>
        <taxon>Autobranchia</taxon>
        <taxon>Heteroconchia</taxon>
        <taxon>Euheterodonta</taxon>
        <taxon>Imparidentia</taxon>
        <taxon>Neoheterodontei</taxon>
        <taxon>Myida</taxon>
        <taxon>Dreissenoidea</taxon>
        <taxon>Dreissenidae</taxon>
        <taxon>Dreissena</taxon>
    </lineage>
</organism>
<comment type="caution">
    <text evidence="2">The sequence shown here is derived from an EMBL/GenBank/DDBJ whole genome shotgun (WGS) entry which is preliminary data.</text>
</comment>
<feature type="region of interest" description="Disordered" evidence="1">
    <location>
        <begin position="21"/>
        <end position="51"/>
    </location>
</feature>
<name>A0A9D4JEP0_DREPO</name>
<dbReference type="AlphaFoldDB" id="A0A9D4JEP0"/>
<reference evidence="2" key="2">
    <citation type="submission" date="2020-11" db="EMBL/GenBank/DDBJ databases">
        <authorList>
            <person name="McCartney M.A."/>
            <person name="Auch B."/>
            <person name="Kono T."/>
            <person name="Mallez S."/>
            <person name="Becker A."/>
            <person name="Gohl D.M."/>
            <person name="Silverstein K.A.T."/>
            <person name="Koren S."/>
            <person name="Bechman K.B."/>
            <person name="Herman A."/>
            <person name="Abrahante J.E."/>
            <person name="Garbe J."/>
        </authorList>
    </citation>
    <scope>NUCLEOTIDE SEQUENCE</scope>
    <source>
        <strain evidence="2">Duluth1</strain>
        <tissue evidence="2">Whole animal</tissue>
    </source>
</reference>
<reference evidence="2" key="1">
    <citation type="journal article" date="2019" name="bioRxiv">
        <title>The Genome of the Zebra Mussel, Dreissena polymorpha: A Resource for Invasive Species Research.</title>
        <authorList>
            <person name="McCartney M.A."/>
            <person name="Auch B."/>
            <person name="Kono T."/>
            <person name="Mallez S."/>
            <person name="Zhang Y."/>
            <person name="Obille A."/>
            <person name="Becker A."/>
            <person name="Abrahante J.E."/>
            <person name="Garbe J."/>
            <person name="Badalamenti J.P."/>
            <person name="Herman A."/>
            <person name="Mangelson H."/>
            <person name="Liachko I."/>
            <person name="Sullivan S."/>
            <person name="Sone E.D."/>
            <person name="Koren S."/>
            <person name="Silverstein K.A.T."/>
            <person name="Beckman K.B."/>
            <person name="Gohl D.M."/>
        </authorList>
    </citation>
    <scope>NUCLEOTIDE SEQUENCE</scope>
    <source>
        <strain evidence="2">Duluth1</strain>
        <tissue evidence="2">Whole animal</tissue>
    </source>
</reference>
<proteinExistence type="predicted"/>
<feature type="compositionally biased region" description="Polar residues" evidence="1">
    <location>
        <begin position="37"/>
        <end position="51"/>
    </location>
</feature>
<protein>
    <submittedName>
        <fullName evidence="2">Uncharacterized protein</fullName>
    </submittedName>
</protein>